<keyword evidence="1" id="KW-0732">Signal</keyword>
<reference evidence="6" key="1">
    <citation type="submission" date="2023-03" db="EMBL/GenBank/DDBJ databases">
        <authorList>
            <person name="Steffen K."/>
            <person name="Cardenas P."/>
        </authorList>
    </citation>
    <scope>NUCLEOTIDE SEQUENCE</scope>
</reference>
<sequence length="147" mass="15259">AVIDCGILPPIPNGGVTTTGTEIDAQATYSCNGGFVLQGVEIRICQGNGLWSVEAPSCIPRQVFTCVELEAPENGEVSVSGLTVGSVASYRCNNGFILVGTTSRRCHEGARGGWTGNAPTCQRVDCGLLEPPQNGQVMVMGTTLGSR</sequence>
<keyword evidence="3 4" id="KW-1015">Disulfide bond</keyword>
<keyword evidence="7" id="KW-1185">Reference proteome</keyword>
<comment type="caution">
    <text evidence="4">Lacks conserved residue(s) required for the propagation of feature annotation.</text>
</comment>
<evidence type="ECO:0000313" key="7">
    <source>
        <dbReference type="Proteomes" id="UP001174909"/>
    </source>
</evidence>
<dbReference type="Proteomes" id="UP001174909">
    <property type="component" value="Unassembled WGS sequence"/>
</dbReference>
<evidence type="ECO:0000256" key="4">
    <source>
        <dbReference type="PROSITE-ProRule" id="PRU00302"/>
    </source>
</evidence>
<name>A0AA35R1E5_GEOBA</name>
<proteinExistence type="predicted"/>
<evidence type="ECO:0000313" key="6">
    <source>
        <dbReference type="EMBL" id="CAI8000472.1"/>
    </source>
</evidence>
<dbReference type="InterPro" id="IPR051277">
    <property type="entry name" value="SEZ6_CSMD_C4BPB_Regulators"/>
</dbReference>
<dbReference type="Gene3D" id="2.10.70.10">
    <property type="entry name" value="Complement Module, domain 1"/>
    <property type="match status" value="2"/>
</dbReference>
<evidence type="ECO:0000256" key="2">
    <source>
        <dbReference type="ARBA" id="ARBA00022737"/>
    </source>
</evidence>
<keyword evidence="2" id="KW-0677">Repeat</keyword>
<dbReference type="SMART" id="SM00032">
    <property type="entry name" value="CCP"/>
    <property type="match status" value="2"/>
</dbReference>
<dbReference type="InterPro" id="IPR035976">
    <property type="entry name" value="Sushi/SCR/CCP_sf"/>
</dbReference>
<organism evidence="6 7">
    <name type="scientific">Geodia barretti</name>
    <name type="common">Barrett's horny sponge</name>
    <dbReference type="NCBI Taxonomy" id="519541"/>
    <lineage>
        <taxon>Eukaryota</taxon>
        <taxon>Metazoa</taxon>
        <taxon>Porifera</taxon>
        <taxon>Demospongiae</taxon>
        <taxon>Heteroscleromorpha</taxon>
        <taxon>Tetractinellida</taxon>
        <taxon>Astrophorina</taxon>
        <taxon>Geodiidae</taxon>
        <taxon>Geodia</taxon>
    </lineage>
</organism>
<dbReference type="PANTHER" id="PTHR45656">
    <property type="entry name" value="PROTEIN CBR-CLEC-78"/>
    <property type="match status" value="1"/>
</dbReference>
<feature type="domain" description="Sushi" evidence="5">
    <location>
        <begin position="3"/>
        <end position="60"/>
    </location>
</feature>
<dbReference type="SUPFAM" id="SSF57535">
    <property type="entry name" value="Complement control module/SCR domain"/>
    <property type="match status" value="2"/>
</dbReference>
<feature type="non-terminal residue" evidence="6">
    <location>
        <position position="147"/>
    </location>
</feature>
<feature type="disulfide bond" evidence="4">
    <location>
        <begin position="31"/>
        <end position="58"/>
    </location>
</feature>
<feature type="domain" description="Sushi" evidence="5">
    <location>
        <begin position="64"/>
        <end position="123"/>
    </location>
</feature>
<accession>A0AA35R1E5</accession>
<dbReference type="InterPro" id="IPR000436">
    <property type="entry name" value="Sushi_SCR_CCP_dom"/>
</dbReference>
<dbReference type="EMBL" id="CASHTH010000403">
    <property type="protein sequence ID" value="CAI8000472.1"/>
    <property type="molecule type" value="Genomic_DNA"/>
</dbReference>
<dbReference type="Pfam" id="PF00084">
    <property type="entry name" value="Sushi"/>
    <property type="match status" value="2"/>
</dbReference>
<keyword evidence="4" id="KW-0768">Sushi</keyword>
<dbReference type="PROSITE" id="PS50923">
    <property type="entry name" value="SUSHI"/>
    <property type="match status" value="2"/>
</dbReference>
<dbReference type="CDD" id="cd00033">
    <property type="entry name" value="CCP"/>
    <property type="match status" value="2"/>
</dbReference>
<feature type="non-terminal residue" evidence="6">
    <location>
        <position position="1"/>
    </location>
</feature>
<comment type="caution">
    <text evidence="6">The sequence shown here is derived from an EMBL/GenBank/DDBJ whole genome shotgun (WGS) entry which is preliminary data.</text>
</comment>
<dbReference type="PANTHER" id="PTHR45656:SF4">
    <property type="entry name" value="PROTEIN CBR-CLEC-78"/>
    <property type="match status" value="1"/>
</dbReference>
<evidence type="ECO:0000256" key="1">
    <source>
        <dbReference type="ARBA" id="ARBA00022729"/>
    </source>
</evidence>
<evidence type="ECO:0000259" key="5">
    <source>
        <dbReference type="PROSITE" id="PS50923"/>
    </source>
</evidence>
<protein>
    <submittedName>
        <fullName evidence="6">Sushi, von Willebrand factor type A, EGF and pentraxin domain-containing protein 1</fullName>
    </submittedName>
</protein>
<gene>
    <name evidence="6" type="ORF">GBAR_LOCUS2947</name>
</gene>
<evidence type="ECO:0000256" key="3">
    <source>
        <dbReference type="ARBA" id="ARBA00023157"/>
    </source>
</evidence>
<dbReference type="AlphaFoldDB" id="A0AA35R1E5"/>